<dbReference type="InterPro" id="IPR004659">
    <property type="entry name" value="RNase_E/G"/>
</dbReference>
<dbReference type="GO" id="GO:0005737">
    <property type="term" value="C:cytoplasm"/>
    <property type="evidence" value="ECO:0007669"/>
    <property type="project" value="TreeGrafter"/>
</dbReference>
<gene>
    <name evidence="7" type="ORF">SAMN05720606_10714</name>
</gene>
<evidence type="ECO:0000256" key="4">
    <source>
        <dbReference type="ARBA" id="ARBA00022842"/>
    </source>
</evidence>
<keyword evidence="3" id="KW-0378">Hydrolase</keyword>
<dbReference type="GO" id="GO:0004540">
    <property type="term" value="F:RNA nuclease activity"/>
    <property type="evidence" value="ECO:0007669"/>
    <property type="project" value="InterPro"/>
</dbReference>
<dbReference type="GO" id="GO:0046872">
    <property type="term" value="F:metal ion binding"/>
    <property type="evidence" value="ECO:0007669"/>
    <property type="project" value="UniProtKB-KW"/>
</dbReference>
<keyword evidence="5" id="KW-0694">RNA-binding</keyword>
<protein>
    <submittedName>
        <fullName evidence="7">Ribonuclease G</fullName>
    </submittedName>
</protein>
<evidence type="ECO:0000313" key="8">
    <source>
        <dbReference type="Proteomes" id="UP000198538"/>
    </source>
</evidence>
<evidence type="ECO:0000256" key="2">
    <source>
        <dbReference type="ARBA" id="ARBA00022723"/>
    </source>
</evidence>
<dbReference type="PANTHER" id="PTHR30001">
    <property type="entry name" value="RIBONUCLEASE"/>
    <property type="match status" value="1"/>
</dbReference>
<dbReference type="SMART" id="SM00316">
    <property type="entry name" value="S1"/>
    <property type="match status" value="1"/>
</dbReference>
<dbReference type="EMBL" id="FMVM01000007">
    <property type="protein sequence ID" value="SCY63333.1"/>
    <property type="molecule type" value="Genomic_DNA"/>
</dbReference>
<evidence type="ECO:0000313" key="7">
    <source>
        <dbReference type="EMBL" id="SCY63333.1"/>
    </source>
</evidence>
<evidence type="ECO:0000256" key="3">
    <source>
        <dbReference type="ARBA" id="ARBA00022801"/>
    </source>
</evidence>
<comment type="cofactor">
    <cofactor evidence="1">
        <name>Mg(2+)</name>
        <dbReference type="ChEBI" id="CHEBI:18420"/>
    </cofactor>
</comment>
<keyword evidence="8" id="KW-1185">Reference proteome</keyword>
<dbReference type="GO" id="GO:0016787">
    <property type="term" value="F:hydrolase activity"/>
    <property type="evidence" value="ECO:0007669"/>
    <property type="project" value="UniProtKB-KW"/>
</dbReference>
<dbReference type="InterPro" id="IPR003029">
    <property type="entry name" value="S1_domain"/>
</dbReference>
<name>A0A1G5HHR8_9BACL</name>
<dbReference type="PANTHER" id="PTHR30001:SF0">
    <property type="entry name" value="RIBONUCLEASE G"/>
    <property type="match status" value="1"/>
</dbReference>
<sequence length="416" mass="46658">MKQMIVHNEHNLMQMALLEEGKAVEFTAERTRERGLLGSFFKGRVVNVLPGMQAAFVDIGQRKNAFLYVDDVLHPHLEKQPKIKPSISELLRPGQELIVQVLKEPVGSKGARVTTHYSLPGRWLVYMPVAGYVAVSKKIAREGDRSRLKGMGERLLRDEEGLIIRTVSAEEANEAIQTDLEALRAQWLLIREKADSLPSPSLLHQDQSMIQRVIRDVYTPGSDEVITDSEGQARVIRTLLEEICPGHEPRVQVYSGTESIFDAYGVQEQLNKDFARKVWLPGGGYIVIDHTEALTVIDVNTGKYTGAGGDSLEETVTETNMQAAVEIARLMRLRDIGGMIIVDFIDMEEASNRHDVASVLEQELRKDRTKAFVMGWTKLGLLELTRKKVREESTLPYVEACSSCHGTGKRYISPLH</sequence>
<proteinExistence type="predicted"/>
<evidence type="ECO:0000256" key="5">
    <source>
        <dbReference type="ARBA" id="ARBA00022884"/>
    </source>
</evidence>
<evidence type="ECO:0000259" key="6">
    <source>
        <dbReference type="PROSITE" id="PS50126"/>
    </source>
</evidence>
<dbReference type="AlphaFoldDB" id="A0A1G5HHR8"/>
<dbReference type="GO" id="GO:0003723">
    <property type="term" value="F:RNA binding"/>
    <property type="evidence" value="ECO:0007669"/>
    <property type="project" value="UniProtKB-KW"/>
</dbReference>
<keyword evidence="4" id="KW-0460">Magnesium</keyword>
<accession>A0A1G5HHR8</accession>
<dbReference type="RefSeq" id="WP_090919087.1">
    <property type="nucleotide sequence ID" value="NZ_FMVM01000007.1"/>
</dbReference>
<feature type="domain" description="S1 motif" evidence="6">
    <location>
        <begin position="38"/>
        <end position="116"/>
    </location>
</feature>
<dbReference type="NCBIfam" id="TIGR00757">
    <property type="entry name" value="RNaseEG"/>
    <property type="match status" value="1"/>
</dbReference>
<reference evidence="8" key="1">
    <citation type="submission" date="2016-10" db="EMBL/GenBank/DDBJ databases">
        <authorList>
            <person name="Varghese N."/>
            <person name="Submissions S."/>
        </authorList>
    </citation>
    <scope>NUCLEOTIDE SEQUENCE [LARGE SCALE GENOMIC DNA]</scope>
    <source>
        <strain evidence="8">BL9</strain>
    </source>
</reference>
<dbReference type="Proteomes" id="UP000198538">
    <property type="component" value="Unassembled WGS sequence"/>
</dbReference>
<dbReference type="STRING" id="582692.SAMN05720606_10714"/>
<dbReference type="SUPFAM" id="SSF50249">
    <property type="entry name" value="Nucleic acid-binding proteins"/>
    <property type="match status" value="1"/>
</dbReference>
<evidence type="ECO:0000256" key="1">
    <source>
        <dbReference type="ARBA" id="ARBA00001946"/>
    </source>
</evidence>
<dbReference type="CDD" id="cd04453">
    <property type="entry name" value="S1_RNase_E"/>
    <property type="match status" value="1"/>
</dbReference>
<dbReference type="Gene3D" id="2.40.50.140">
    <property type="entry name" value="Nucleic acid-binding proteins"/>
    <property type="match status" value="1"/>
</dbReference>
<dbReference type="Pfam" id="PF10150">
    <property type="entry name" value="RNase_E_G"/>
    <property type="match status" value="1"/>
</dbReference>
<keyword evidence="2" id="KW-0479">Metal-binding</keyword>
<dbReference type="InterPro" id="IPR012340">
    <property type="entry name" value="NA-bd_OB-fold"/>
</dbReference>
<dbReference type="GO" id="GO:0006364">
    <property type="term" value="P:rRNA processing"/>
    <property type="evidence" value="ECO:0007669"/>
    <property type="project" value="TreeGrafter"/>
</dbReference>
<dbReference type="PROSITE" id="PS50126">
    <property type="entry name" value="S1"/>
    <property type="match status" value="1"/>
</dbReference>
<organism evidence="7 8">
    <name type="scientific">Paenibacillus polysaccharolyticus</name>
    <dbReference type="NCBI Taxonomy" id="582692"/>
    <lineage>
        <taxon>Bacteria</taxon>
        <taxon>Bacillati</taxon>
        <taxon>Bacillota</taxon>
        <taxon>Bacilli</taxon>
        <taxon>Bacillales</taxon>
        <taxon>Paenibacillaceae</taxon>
        <taxon>Paenibacillus</taxon>
    </lineage>
</organism>
<dbReference type="InterPro" id="IPR019307">
    <property type="entry name" value="RNA-bd_AU-1/RNase_E/G"/>
</dbReference>